<proteinExistence type="inferred from homology"/>
<evidence type="ECO:0000256" key="3">
    <source>
        <dbReference type="HAMAP-Rule" id="MF_00780"/>
    </source>
</evidence>
<evidence type="ECO:0000259" key="4">
    <source>
        <dbReference type="SMART" id="SM00867"/>
    </source>
</evidence>
<organism evidence="5 6">
    <name type="scientific">Pantoea alhagi</name>
    <dbReference type="NCBI Taxonomy" id="1891675"/>
    <lineage>
        <taxon>Bacteria</taxon>
        <taxon>Pseudomonadati</taxon>
        <taxon>Pseudomonadota</taxon>
        <taxon>Gammaproteobacteria</taxon>
        <taxon>Enterobacterales</taxon>
        <taxon>Erwiniaceae</taxon>
        <taxon>Pantoea</taxon>
    </lineage>
</organism>
<dbReference type="GO" id="GO:0042597">
    <property type="term" value="C:periplasmic space"/>
    <property type="evidence" value="ECO:0007669"/>
    <property type="project" value="UniProtKB-SubCell"/>
</dbReference>
<dbReference type="EMBL" id="CP019706">
    <property type="protein sequence ID" value="ARJ44096.1"/>
    <property type="molecule type" value="Genomic_DNA"/>
</dbReference>
<dbReference type="InterPro" id="IPR023480">
    <property type="entry name" value="UPF0312/YceI"/>
</dbReference>
<comment type="similarity">
    <text evidence="3">Belongs to the UPF0312 family. Type 1 subfamily.</text>
</comment>
<dbReference type="InterPro" id="IPR036761">
    <property type="entry name" value="TTHA0802/YceI-like_sf"/>
</dbReference>
<dbReference type="SUPFAM" id="SSF101874">
    <property type="entry name" value="YceI-like"/>
    <property type="match status" value="1"/>
</dbReference>
<evidence type="ECO:0000256" key="1">
    <source>
        <dbReference type="ARBA" id="ARBA00022729"/>
    </source>
</evidence>
<gene>
    <name evidence="5" type="ORF">B1H58_19955</name>
</gene>
<evidence type="ECO:0000313" key="5">
    <source>
        <dbReference type="EMBL" id="ARJ44096.1"/>
    </source>
</evidence>
<dbReference type="Pfam" id="PF04264">
    <property type="entry name" value="YceI"/>
    <property type="match status" value="1"/>
</dbReference>
<dbReference type="PANTHER" id="PTHR34406">
    <property type="entry name" value="PROTEIN YCEI"/>
    <property type="match status" value="1"/>
</dbReference>
<keyword evidence="6" id="KW-1185">Reference proteome</keyword>
<name>A0A1W6BAE7_9GAMM</name>
<feature type="chain" id="PRO_5013404929" description="UPF0312 protein B1H58_19955" evidence="3">
    <location>
        <begin position="24"/>
        <end position="192"/>
    </location>
</feature>
<dbReference type="Proteomes" id="UP000192900">
    <property type="component" value="Chromosome"/>
</dbReference>
<evidence type="ECO:0000313" key="6">
    <source>
        <dbReference type="Proteomes" id="UP000192900"/>
    </source>
</evidence>
<comment type="subcellular location">
    <subcellularLocation>
        <location evidence="3">Periplasm</location>
    </subcellularLocation>
</comment>
<dbReference type="PANTHER" id="PTHR34406:SF1">
    <property type="entry name" value="PROTEIN YCEI"/>
    <property type="match status" value="1"/>
</dbReference>
<protein>
    <recommendedName>
        <fullName evidence="3">UPF0312 protein B1H58_19955</fullName>
    </recommendedName>
</protein>
<dbReference type="SMART" id="SM00867">
    <property type="entry name" value="YceI"/>
    <property type="match status" value="1"/>
</dbReference>
<keyword evidence="1 3" id="KW-0732">Signal</keyword>
<evidence type="ECO:0000256" key="2">
    <source>
        <dbReference type="ARBA" id="ARBA00022764"/>
    </source>
</evidence>
<dbReference type="KEGG" id="palh:B1H58_19955"/>
<dbReference type="Gene3D" id="2.40.128.110">
    <property type="entry name" value="Lipid/polyisoprenoid-binding, YceI-like"/>
    <property type="match status" value="1"/>
</dbReference>
<keyword evidence="2 3" id="KW-0574">Periplasm</keyword>
<feature type="signal peptide" evidence="3">
    <location>
        <begin position="1"/>
        <end position="23"/>
    </location>
</feature>
<dbReference type="InterPro" id="IPR007372">
    <property type="entry name" value="Lipid/polyisoprenoid-bd_YceI"/>
</dbReference>
<dbReference type="STRING" id="1891675.B1H58_19955"/>
<accession>A0A1W6BAE7</accession>
<dbReference type="AlphaFoldDB" id="A0A1W6BAE7"/>
<feature type="domain" description="Lipid/polyisoprenoid-binding YceI-like" evidence="4">
    <location>
        <begin position="25"/>
        <end position="189"/>
    </location>
</feature>
<dbReference type="HAMAP" id="MF_00780">
    <property type="entry name" value="UPF0312"/>
    <property type="match status" value="1"/>
</dbReference>
<dbReference type="NCBIfam" id="NF002994">
    <property type="entry name" value="PRK03757.1"/>
    <property type="match status" value="1"/>
</dbReference>
<sequence length="192" mass="20940" precursor="true">MLKKTLCALTAATLLLGAQAATAAEYKIDKEGQHAFIQFRIKHLGYSWLYGTFKDFDGGFTFDEKNPAADKVNVTINTSSVDTNHAERDKHLRSADFLNVSKFPQATFVSTGVKKDGDELDITGNLTLNGVTKPITLEAKLLGQGDDPWGGYRAGFEAEGKLALKDFNITKDLGPASQEVELIISVEGVRQK</sequence>
<reference evidence="5 6" key="1">
    <citation type="submission" date="2017-02" db="EMBL/GenBank/DDBJ databases">
        <title>Complete genome sequence of the drought resistance-promoting endophyte Pantoea alhagi LTYR-11Z.</title>
        <authorList>
            <person name="Zhang L."/>
        </authorList>
    </citation>
    <scope>NUCLEOTIDE SEQUENCE [LARGE SCALE GENOMIC DNA]</scope>
    <source>
        <strain evidence="5 6">LTYR-11Z</strain>
    </source>
</reference>